<evidence type="ECO:0000313" key="8">
    <source>
        <dbReference type="Proteomes" id="UP000646738"/>
    </source>
</evidence>
<evidence type="ECO:0000259" key="5">
    <source>
        <dbReference type="Pfam" id="PF00725"/>
    </source>
</evidence>
<dbReference type="PROSITE" id="PS00067">
    <property type="entry name" value="3HCDH"/>
    <property type="match status" value="1"/>
</dbReference>
<comment type="caution">
    <text evidence="7">The sequence shown here is derived from an EMBL/GenBank/DDBJ whole genome shotgun (WGS) entry which is preliminary data.</text>
</comment>
<dbReference type="RefSeq" id="WP_189996987.1">
    <property type="nucleotide sequence ID" value="NZ_BNCB01000012.1"/>
</dbReference>
<dbReference type="EMBL" id="BNEA01000015">
    <property type="protein sequence ID" value="GHI52958.1"/>
    <property type="molecule type" value="Genomic_DNA"/>
</dbReference>
<feature type="transmembrane region" description="Helical" evidence="4">
    <location>
        <begin position="12"/>
        <end position="31"/>
    </location>
</feature>
<keyword evidence="8" id="KW-1185">Reference proteome</keyword>
<dbReference type="InterPro" id="IPR022694">
    <property type="entry name" value="3-OHacyl-CoA_DH"/>
</dbReference>
<keyword evidence="4" id="KW-0812">Transmembrane</keyword>
<evidence type="ECO:0000256" key="4">
    <source>
        <dbReference type="SAM" id="Phobius"/>
    </source>
</evidence>
<dbReference type="InterPro" id="IPR008927">
    <property type="entry name" value="6-PGluconate_DH-like_C_sf"/>
</dbReference>
<dbReference type="Proteomes" id="UP000646738">
    <property type="component" value="Unassembled WGS sequence"/>
</dbReference>
<keyword evidence="4" id="KW-1133">Transmembrane helix</keyword>
<proteinExistence type="inferred from homology"/>
<feature type="domain" description="3-hydroxyacyl-CoA dehydrogenase NAD binding" evidence="6">
    <location>
        <begin position="12"/>
        <end position="187"/>
    </location>
</feature>
<evidence type="ECO:0000313" key="7">
    <source>
        <dbReference type="EMBL" id="GHI52958.1"/>
    </source>
</evidence>
<dbReference type="InterPro" id="IPR006176">
    <property type="entry name" value="3-OHacyl-CoA_DH_NAD-bd"/>
</dbReference>
<evidence type="ECO:0000256" key="1">
    <source>
        <dbReference type="ARBA" id="ARBA00005086"/>
    </source>
</evidence>
<name>A0ABQ3RAT6_STRRR</name>
<dbReference type="InterPro" id="IPR013328">
    <property type="entry name" value="6PGD_dom2"/>
</dbReference>
<dbReference type="InterPro" id="IPR006180">
    <property type="entry name" value="3-OHacyl-CoA_DH_CS"/>
</dbReference>
<protein>
    <submittedName>
        <fullName evidence="7">Hydroxylacyl-CoA dehydrogenase</fullName>
    </submittedName>
</protein>
<dbReference type="PIRSF" id="PIRSF000105">
    <property type="entry name" value="HCDH"/>
    <property type="match status" value="1"/>
</dbReference>
<feature type="domain" description="3-hydroxyacyl-CoA dehydrogenase C-terminal" evidence="5">
    <location>
        <begin position="191"/>
        <end position="266"/>
    </location>
</feature>
<evidence type="ECO:0000259" key="6">
    <source>
        <dbReference type="Pfam" id="PF02737"/>
    </source>
</evidence>
<evidence type="ECO:0000256" key="2">
    <source>
        <dbReference type="ARBA" id="ARBA00009463"/>
    </source>
</evidence>
<gene>
    <name evidence="7" type="ORF">Srubr_28040</name>
</gene>
<dbReference type="PANTHER" id="PTHR48075:SF5">
    <property type="entry name" value="3-HYDROXYBUTYRYL-COA DEHYDROGENASE"/>
    <property type="match status" value="1"/>
</dbReference>
<comment type="pathway">
    <text evidence="1">Lipid metabolism; butanoate metabolism.</text>
</comment>
<dbReference type="SUPFAM" id="SSF48179">
    <property type="entry name" value="6-phosphogluconate dehydrogenase C-terminal domain-like"/>
    <property type="match status" value="1"/>
</dbReference>
<evidence type="ECO:0000256" key="3">
    <source>
        <dbReference type="ARBA" id="ARBA00023002"/>
    </source>
</evidence>
<dbReference type="InterPro" id="IPR036291">
    <property type="entry name" value="NAD(P)-bd_dom_sf"/>
</dbReference>
<keyword evidence="3" id="KW-0560">Oxidoreductase</keyword>
<organism evidence="7 8">
    <name type="scientific">Streptomyces rubradiris</name>
    <name type="common">Streptomyces achromogenes subsp. rubradiris</name>
    <dbReference type="NCBI Taxonomy" id="285531"/>
    <lineage>
        <taxon>Bacteria</taxon>
        <taxon>Bacillati</taxon>
        <taxon>Actinomycetota</taxon>
        <taxon>Actinomycetes</taxon>
        <taxon>Kitasatosporales</taxon>
        <taxon>Streptomycetaceae</taxon>
        <taxon>Streptomyces</taxon>
    </lineage>
</organism>
<sequence length="317" mass="33974">MSEHDSIAGIRTVTVVGGGVIGASWAALFLARGLSVTVSDPQPGIEEAVRGHIAQAAPALGGLGLDTSDLTARLAFVPDLADAVRGADLVQENGPERLEVKHEMWRVIEENAPSGALFATSTSGIPATEIATALKDPGRLVVGHPFNPPHLVPLVEVVPGERTSPHTTERARAFYQALGKRPQVLRKEVPGFVANRLQSAIFRECVHLVSEGVVTMQELDDIVTSSLGQRWAVAGPFRSFHLGGGEGGLPHFMSHLGAGMERRWADMAEEQVAFDERTRRLLTEQVKDFGGCVADLAAERDRRQIAVMRALGEGYDG</sequence>
<dbReference type="SUPFAM" id="SSF51735">
    <property type="entry name" value="NAD(P)-binding Rossmann-fold domains"/>
    <property type="match status" value="1"/>
</dbReference>
<dbReference type="Gene3D" id="1.10.1040.10">
    <property type="entry name" value="N-(1-d-carboxylethyl)-l-norvaline Dehydrogenase, domain 2"/>
    <property type="match status" value="1"/>
</dbReference>
<dbReference type="InterPro" id="IPR006108">
    <property type="entry name" value="3HC_DH_C"/>
</dbReference>
<dbReference type="Gene3D" id="3.40.50.720">
    <property type="entry name" value="NAD(P)-binding Rossmann-like Domain"/>
    <property type="match status" value="1"/>
</dbReference>
<dbReference type="Pfam" id="PF02737">
    <property type="entry name" value="3HCDH_N"/>
    <property type="match status" value="1"/>
</dbReference>
<dbReference type="Pfam" id="PF00725">
    <property type="entry name" value="3HCDH"/>
    <property type="match status" value="1"/>
</dbReference>
<dbReference type="PANTHER" id="PTHR48075">
    <property type="entry name" value="3-HYDROXYACYL-COA DEHYDROGENASE FAMILY PROTEIN"/>
    <property type="match status" value="1"/>
</dbReference>
<keyword evidence="4" id="KW-0472">Membrane</keyword>
<accession>A0ABQ3RAT6</accession>
<reference evidence="8" key="1">
    <citation type="submission" date="2023-07" db="EMBL/GenBank/DDBJ databases">
        <title>Whole genome shotgun sequence of Streptomyces achromogenes subsp. rubradiris NBRC 14000.</title>
        <authorList>
            <person name="Komaki H."/>
            <person name="Tamura T."/>
        </authorList>
    </citation>
    <scope>NUCLEOTIDE SEQUENCE [LARGE SCALE GENOMIC DNA]</scope>
    <source>
        <strain evidence="8">NBRC 14000</strain>
    </source>
</reference>
<comment type="similarity">
    <text evidence="2">Belongs to the 3-hydroxyacyl-CoA dehydrogenase family.</text>
</comment>